<evidence type="ECO:0000256" key="4">
    <source>
        <dbReference type="ARBA" id="ARBA00023136"/>
    </source>
</evidence>
<organism evidence="7 8">
    <name type="scientific">Candidatus Woesebacteria bacterium RIFCSPHIGHO2_01_FULL_38_9</name>
    <dbReference type="NCBI Taxonomy" id="1802492"/>
    <lineage>
        <taxon>Bacteria</taxon>
        <taxon>Candidatus Woeseibacteriota</taxon>
    </lineage>
</organism>
<gene>
    <name evidence="7" type="ORF">A2714_01115</name>
</gene>
<proteinExistence type="predicted"/>
<dbReference type="GO" id="GO:0016020">
    <property type="term" value="C:membrane"/>
    <property type="evidence" value="ECO:0007669"/>
    <property type="project" value="UniProtKB-SubCell"/>
</dbReference>
<feature type="transmembrane region" description="Helical" evidence="6">
    <location>
        <begin position="55"/>
        <end position="74"/>
    </location>
</feature>
<name>A0A1F7XYR6_9BACT</name>
<dbReference type="SUPFAM" id="SSF51306">
    <property type="entry name" value="LexA/Signal peptidase"/>
    <property type="match status" value="1"/>
</dbReference>
<dbReference type="GO" id="GO:0006465">
    <property type="term" value="P:signal peptide processing"/>
    <property type="evidence" value="ECO:0007669"/>
    <property type="project" value="UniProtKB-UniRule"/>
</dbReference>
<evidence type="ECO:0000313" key="8">
    <source>
        <dbReference type="Proteomes" id="UP000178419"/>
    </source>
</evidence>
<keyword evidence="3 6" id="KW-1133">Transmembrane helix</keyword>
<comment type="caution">
    <text evidence="7">The sequence shown here is derived from an EMBL/GenBank/DDBJ whole genome shotgun (WGS) entry which is preliminary data.</text>
</comment>
<evidence type="ECO:0000256" key="5">
    <source>
        <dbReference type="NCBIfam" id="TIGR02228"/>
    </source>
</evidence>
<dbReference type="InterPro" id="IPR001733">
    <property type="entry name" value="Peptidase_S26B"/>
</dbReference>
<dbReference type="GO" id="GO:0009003">
    <property type="term" value="F:signal peptidase activity"/>
    <property type="evidence" value="ECO:0007669"/>
    <property type="project" value="UniProtKB-EC"/>
</dbReference>
<dbReference type="InterPro" id="IPR036286">
    <property type="entry name" value="LexA/Signal_pep-like_sf"/>
</dbReference>
<protein>
    <recommendedName>
        <fullName evidence="5">Signal peptidase I</fullName>
        <ecNumber evidence="5">3.4.21.89</ecNumber>
    </recommendedName>
</protein>
<evidence type="ECO:0000256" key="6">
    <source>
        <dbReference type="SAM" id="Phobius"/>
    </source>
</evidence>
<dbReference type="EMBL" id="MGGE01000049">
    <property type="protein sequence ID" value="OGM20181.1"/>
    <property type="molecule type" value="Genomic_DNA"/>
</dbReference>
<keyword evidence="4 6" id="KW-0472">Membrane</keyword>
<dbReference type="PANTHER" id="PTHR10806">
    <property type="entry name" value="SIGNAL PEPTIDASE COMPLEX CATALYTIC SUBUNIT SEC11"/>
    <property type="match status" value="1"/>
</dbReference>
<dbReference type="GO" id="GO:0004252">
    <property type="term" value="F:serine-type endopeptidase activity"/>
    <property type="evidence" value="ECO:0007669"/>
    <property type="project" value="UniProtKB-UniRule"/>
</dbReference>
<evidence type="ECO:0000256" key="1">
    <source>
        <dbReference type="ARBA" id="ARBA00004370"/>
    </source>
</evidence>
<evidence type="ECO:0000256" key="2">
    <source>
        <dbReference type="ARBA" id="ARBA00022692"/>
    </source>
</evidence>
<dbReference type="CDD" id="cd06530">
    <property type="entry name" value="S26_SPase_I"/>
    <property type="match status" value="1"/>
</dbReference>
<accession>A0A1F7XYR6</accession>
<dbReference type="EC" id="3.4.21.89" evidence="5"/>
<comment type="subcellular location">
    <subcellularLocation>
        <location evidence="1">Membrane</location>
    </subcellularLocation>
</comment>
<dbReference type="AlphaFoldDB" id="A0A1F7XYR6"/>
<sequence length="218" mass="25461">MRYRTKEYLRDSFWAFDFVLTKWESQRPRLSKFIDNILEFNYEEYIIRIVENLPYAFFIVFLGIFAVLTLFKYVEKPSGLRVTAITTNSMYPEIVPGSIILTSPKSSYIKNDVITYKEVHGSTGLETGRTITHRIIEVKNNDPISFITKGDSNEFPDPGEIKKTEVLGEVFMIIPYLGYFDVMVRTIPGFFIFILTPAFLLIRNEIKFLQEEKLFVKS</sequence>
<keyword evidence="2 6" id="KW-0812">Transmembrane</keyword>
<reference evidence="7 8" key="1">
    <citation type="journal article" date="2016" name="Nat. Commun.">
        <title>Thousands of microbial genomes shed light on interconnected biogeochemical processes in an aquifer system.</title>
        <authorList>
            <person name="Anantharaman K."/>
            <person name="Brown C.T."/>
            <person name="Hug L.A."/>
            <person name="Sharon I."/>
            <person name="Castelle C.J."/>
            <person name="Probst A.J."/>
            <person name="Thomas B.C."/>
            <person name="Singh A."/>
            <person name="Wilkins M.J."/>
            <person name="Karaoz U."/>
            <person name="Brodie E.L."/>
            <person name="Williams K.H."/>
            <person name="Hubbard S.S."/>
            <person name="Banfield J.F."/>
        </authorList>
    </citation>
    <scope>NUCLEOTIDE SEQUENCE [LARGE SCALE GENOMIC DNA]</scope>
</reference>
<feature type="transmembrane region" description="Helical" evidence="6">
    <location>
        <begin position="182"/>
        <end position="202"/>
    </location>
</feature>
<dbReference type="PANTHER" id="PTHR10806:SF6">
    <property type="entry name" value="SIGNAL PEPTIDASE COMPLEX CATALYTIC SUBUNIT SEC11"/>
    <property type="match status" value="1"/>
</dbReference>
<dbReference type="Proteomes" id="UP000178419">
    <property type="component" value="Unassembled WGS sequence"/>
</dbReference>
<dbReference type="NCBIfam" id="TIGR02228">
    <property type="entry name" value="sigpep_I_arch"/>
    <property type="match status" value="1"/>
</dbReference>
<evidence type="ECO:0000313" key="7">
    <source>
        <dbReference type="EMBL" id="OGM20181.1"/>
    </source>
</evidence>
<evidence type="ECO:0000256" key="3">
    <source>
        <dbReference type="ARBA" id="ARBA00022989"/>
    </source>
</evidence>
<dbReference type="InterPro" id="IPR019533">
    <property type="entry name" value="Peptidase_S26"/>
</dbReference>